<dbReference type="InterPro" id="IPR052864">
    <property type="entry name" value="Chloroplast_FAD_CarF"/>
</dbReference>
<dbReference type="Proteomes" id="UP001530377">
    <property type="component" value="Unassembled WGS sequence"/>
</dbReference>
<evidence type="ECO:0000256" key="4">
    <source>
        <dbReference type="ARBA" id="ARBA00022989"/>
    </source>
</evidence>
<comment type="caution">
    <text evidence="8">The sequence shown here is derived from an EMBL/GenBank/DDBJ whole genome shotgun (WGS) entry which is preliminary data.</text>
</comment>
<evidence type="ECO:0000313" key="8">
    <source>
        <dbReference type="EMBL" id="KAL3811745.1"/>
    </source>
</evidence>
<protein>
    <recommendedName>
        <fullName evidence="7">Lipid desaturase domain-containing protein</fullName>
    </recommendedName>
</protein>
<sequence>RHDDVVQYRAGLRILCRSQPLKEQSHPEPWPGVKGFTKSRSPCQNRVSYPNMKFLCISAVVATSFSSTKCFAFTVPESSMRSSPHHRRNRSVTSLLSSFVEDSKYIASEVNQMQLADEQQPQGCISRTGINDEVNRQRTYLDDGFVFGLDGSGLERPKGKIANVVVEGDSLETTPQQVGIVSATFVGHALFAVNSIHDLYSQMDGDVLSTAMYSIATVIVSWIAADFGSGVFHWSVDNYGNGRTPVIGNIIAAFQGHHSAPWTITYRGFCNNVWKLCIPFGVPTVAAISFVAGPENPMISLFFTIFCAIEILSQELHKWSHMTKNDVPSWVNTLQDMGVSIGRVPHAQHHLAPYDGNYCIVSGICNETLDRSGFFRWMEHRVYEMNGVESNAWKLDPELRARTLRGNYQLSNSFPPRLSPGLPVMHFSNALSVNVLITVWTIICCLSAKENCCMSPNPAADVMRGSSPTEEAKLLSEETKDERSSLVKSLESWDLFADPRDQNGMLICETGEIKK</sequence>
<feature type="non-terminal residue" evidence="8">
    <location>
        <position position="1"/>
    </location>
</feature>
<comment type="similarity">
    <text evidence="2">Belongs to the fatty acid desaturase CarF family.</text>
</comment>
<dbReference type="Pfam" id="PF10520">
    <property type="entry name" value="Lipid_desat"/>
    <property type="match status" value="1"/>
</dbReference>
<evidence type="ECO:0000256" key="6">
    <source>
        <dbReference type="SAM" id="MobiDB-lite"/>
    </source>
</evidence>
<dbReference type="GO" id="GO:0016020">
    <property type="term" value="C:membrane"/>
    <property type="evidence" value="ECO:0007669"/>
    <property type="project" value="UniProtKB-SubCell"/>
</dbReference>
<evidence type="ECO:0000256" key="2">
    <source>
        <dbReference type="ARBA" id="ARBA00007620"/>
    </source>
</evidence>
<dbReference type="EMBL" id="JALLPB020000238">
    <property type="protein sequence ID" value="KAL3811745.1"/>
    <property type="molecule type" value="Genomic_DNA"/>
</dbReference>
<evidence type="ECO:0000256" key="5">
    <source>
        <dbReference type="ARBA" id="ARBA00023136"/>
    </source>
</evidence>
<evidence type="ECO:0000313" key="9">
    <source>
        <dbReference type="Proteomes" id="UP001530377"/>
    </source>
</evidence>
<evidence type="ECO:0000256" key="1">
    <source>
        <dbReference type="ARBA" id="ARBA00004141"/>
    </source>
</evidence>
<dbReference type="PANTHER" id="PTHR48140">
    <property type="entry name" value="FATTY ACID DESATURASE 4, CHLOROPLASTIC-RELATED"/>
    <property type="match status" value="1"/>
</dbReference>
<accession>A0ABD3RFB7</accession>
<comment type="subcellular location">
    <subcellularLocation>
        <location evidence="1">Membrane</location>
        <topology evidence="1">Multi-pass membrane protein</topology>
    </subcellularLocation>
</comment>
<name>A0ABD3RFB7_9STRA</name>
<gene>
    <name evidence="8" type="ORF">ACHAXA_005715</name>
</gene>
<reference evidence="8 9" key="1">
    <citation type="submission" date="2024-10" db="EMBL/GenBank/DDBJ databases">
        <title>Updated reference genomes for cyclostephanoid diatoms.</title>
        <authorList>
            <person name="Roberts W.R."/>
            <person name="Alverson A.J."/>
        </authorList>
    </citation>
    <scope>NUCLEOTIDE SEQUENCE [LARGE SCALE GENOMIC DNA]</scope>
    <source>
        <strain evidence="8 9">AJA228-03</strain>
    </source>
</reference>
<keyword evidence="3" id="KW-0812">Transmembrane</keyword>
<dbReference type="AlphaFoldDB" id="A0ABD3RFB7"/>
<feature type="region of interest" description="Disordered" evidence="6">
    <location>
        <begin position="463"/>
        <end position="482"/>
    </location>
</feature>
<evidence type="ECO:0000259" key="7">
    <source>
        <dbReference type="Pfam" id="PF10520"/>
    </source>
</evidence>
<keyword evidence="9" id="KW-1185">Reference proteome</keyword>
<dbReference type="InterPro" id="IPR019547">
    <property type="entry name" value="Lipid_desat"/>
</dbReference>
<evidence type="ECO:0000256" key="3">
    <source>
        <dbReference type="ARBA" id="ARBA00022692"/>
    </source>
</evidence>
<organism evidence="8 9">
    <name type="scientific">Cyclostephanos tholiformis</name>
    <dbReference type="NCBI Taxonomy" id="382380"/>
    <lineage>
        <taxon>Eukaryota</taxon>
        <taxon>Sar</taxon>
        <taxon>Stramenopiles</taxon>
        <taxon>Ochrophyta</taxon>
        <taxon>Bacillariophyta</taxon>
        <taxon>Coscinodiscophyceae</taxon>
        <taxon>Thalassiosirophycidae</taxon>
        <taxon>Stephanodiscales</taxon>
        <taxon>Stephanodiscaceae</taxon>
        <taxon>Cyclostephanos</taxon>
    </lineage>
</organism>
<feature type="compositionally biased region" description="Basic and acidic residues" evidence="6">
    <location>
        <begin position="470"/>
        <end position="482"/>
    </location>
</feature>
<keyword evidence="5" id="KW-0472">Membrane</keyword>
<dbReference type="PANTHER" id="PTHR48140:SF1">
    <property type="entry name" value="FATTY ACID DESATURASE 4, CHLOROPLASTIC-RELATED"/>
    <property type="match status" value="1"/>
</dbReference>
<proteinExistence type="inferred from homology"/>
<keyword evidence="4" id="KW-1133">Transmembrane helix</keyword>
<feature type="domain" description="Lipid desaturase" evidence="7">
    <location>
        <begin position="222"/>
        <end position="393"/>
    </location>
</feature>